<dbReference type="PANTHER" id="PTHR34793:SF1">
    <property type="entry name" value="PROTEIN THYLAKOID FORMATION 1, CHLOROPLASTIC"/>
    <property type="match status" value="1"/>
</dbReference>
<dbReference type="Proteomes" id="UP000666562">
    <property type="component" value="Unassembled WGS sequence"/>
</dbReference>
<dbReference type="PANTHER" id="PTHR34793">
    <property type="entry name" value="PROTEIN THYLAKOID FORMATION 1, CHLOROPLASTIC"/>
    <property type="match status" value="1"/>
</dbReference>
<dbReference type="EMBL" id="JAAORC010000001">
    <property type="protein sequence ID" value="MBO8222655.1"/>
    <property type="molecule type" value="Genomic_DNA"/>
</dbReference>
<dbReference type="InterPro" id="IPR017499">
    <property type="entry name" value="Thf1"/>
</dbReference>
<accession>A0A8I1WZU6</accession>
<organism evidence="3 4">
    <name type="scientific">Prochlorococcus marinus str. XMU1401</name>
    <dbReference type="NCBI Taxonomy" id="2052594"/>
    <lineage>
        <taxon>Bacteria</taxon>
        <taxon>Bacillati</taxon>
        <taxon>Cyanobacteriota</taxon>
        <taxon>Cyanophyceae</taxon>
        <taxon>Synechococcales</taxon>
        <taxon>Prochlorococcaceae</taxon>
        <taxon>Prochlorococcus</taxon>
    </lineage>
</organism>
<comment type="function">
    <text evidence="2">May be involved in photosynthetic membrane biogenesis.</text>
</comment>
<dbReference type="GO" id="GO:0010207">
    <property type="term" value="P:photosystem II assembly"/>
    <property type="evidence" value="ECO:0007669"/>
    <property type="project" value="InterPro"/>
</dbReference>
<gene>
    <name evidence="2" type="primary">thf1</name>
    <name evidence="3" type="ORF">HA142_03935</name>
</gene>
<proteinExistence type="inferred from homology"/>
<dbReference type="HAMAP" id="MF_01843">
    <property type="entry name" value="Thf1"/>
    <property type="match status" value="1"/>
</dbReference>
<keyword evidence="1 2" id="KW-0175">Coiled coil</keyword>
<reference evidence="3" key="1">
    <citation type="submission" date="2020-03" db="EMBL/GenBank/DDBJ databases">
        <title>Genome differentiation and subclade ecological adaptation of Prochlorococcus HLII clade in the global ocean.</title>
        <authorList>
            <person name="Yan W."/>
            <person name="Fen X."/>
            <person name="Zhang W."/>
        </authorList>
    </citation>
    <scope>NUCLEOTIDE SEQUENCE</scope>
    <source>
        <strain evidence="3">XMU1401</strain>
    </source>
</reference>
<dbReference type="AlphaFoldDB" id="A0A8I1WZU6"/>
<dbReference type="GO" id="GO:0030096">
    <property type="term" value="C:plasma membrane-derived thylakoid photosystem II"/>
    <property type="evidence" value="ECO:0007669"/>
    <property type="project" value="TreeGrafter"/>
</dbReference>
<name>A0A8I1WZU6_PROMR</name>
<dbReference type="NCBIfam" id="TIGR03060">
    <property type="entry name" value="PS_II_psb29"/>
    <property type="match status" value="1"/>
</dbReference>
<comment type="similarity">
    <text evidence="2">Belongs to the THF1 family.</text>
</comment>
<evidence type="ECO:0000256" key="2">
    <source>
        <dbReference type="HAMAP-Rule" id="MF_01843"/>
    </source>
</evidence>
<evidence type="ECO:0000256" key="1">
    <source>
        <dbReference type="ARBA" id="ARBA00023054"/>
    </source>
</evidence>
<sequence length="218" mass="25595">MSQHTLTLLRFTYKKLKEKLTVSDSKKLFHEKFPYVIPGLYKRIVDEMLVELNLLNHQNEFTQDYLFCVGLTETFKELMKGYQPEKHLDLLFESLCCSTNFEAKEINEISKKSQKEFKDKTSKDILKLLVEKSNSKLYPSRILNLGIYILISNSQDFKEKNESDKNKMTSDIFEKLSLSANKAEKDIGIYKSSISKMEQAKELIEELRIKDKKKNQKN</sequence>
<evidence type="ECO:0000313" key="4">
    <source>
        <dbReference type="Proteomes" id="UP000666562"/>
    </source>
</evidence>
<comment type="caution">
    <text evidence="3">The sequence shown here is derived from an EMBL/GenBank/DDBJ whole genome shotgun (WGS) entry which is preliminary data.</text>
</comment>
<feature type="coiled-coil region" evidence="2">
    <location>
        <begin position="190"/>
        <end position="217"/>
    </location>
</feature>
<protein>
    <recommendedName>
        <fullName evidence="2">Protein Thf1</fullName>
    </recommendedName>
</protein>
<evidence type="ECO:0000313" key="3">
    <source>
        <dbReference type="EMBL" id="MBO8222655.1"/>
    </source>
</evidence>
<dbReference type="Pfam" id="PF11264">
    <property type="entry name" value="ThylakoidFormat"/>
    <property type="match status" value="1"/>
</dbReference>
<dbReference type="RefSeq" id="WP_100883523.1">
    <property type="nucleotide sequence ID" value="NZ_JAAORC010000001.1"/>
</dbReference>